<dbReference type="EMBL" id="JAUQYP010000001">
    <property type="protein sequence ID" value="MDO8106684.1"/>
    <property type="molecule type" value="Genomic_DNA"/>
</dbReference>
<dbReference type="CDD" id="cd00085">
    <property type="entry name" value="HNHc"/>
    <property type="match status" value="1"/>
</dbReference>
<comment type="caution">
    <text evidence="3">The sequence shown here is derived from an EMBL/GenBank/DDBJ whole genome shotgun (WGS) entry which is preliminary data.</text>
</comment>
<feature type="region of interest" description="Disordered" evidence="1">
    <location>
        <begin position="289"/>
        <end position="337"/>
    </location>
</feature>
<reference evidence="3 4" key="1">
    <citation type="submission" date="2023-07" db="EMBL/GenBank/DDBJ databases">
        <title>Description of novel actinomycetes strains, isolated from tidal flat sediment.</title>
        <authorList>
            <person name="Lu C."/>
        </authorList>
    </citation>
    <scope>NUCLEOTIDE SEQUENCE [LARGE SCALE GENOMIC DNA]</scope>
    <source>
        <strain evidence="3 4">SYSU T00b441</strain>
    </source>
</reference>
<organism evidence="3 4">
    <name type="scientific">Actinotalea lenta</name>
    <dbReference type="NCBI Taxonomy" id="3064654"/>
    <lineage>
        <taxon>Bacteria</taxon>
        <taxon>Bacillati</taxon>
        <taxon>Actinomycetota</taxon>
        <taxon>Actinomycetes</taxon>
        <taxon>Micrococcales</taxon>
        <taxon>Cellulomonadaceae</taxon>
        <taxon>Actinotalea</taxon>
    </lineage>
</organism>
<evidence type="ECO:0000256" key="1">
    <source>
        <dbReference type="SAM" id="MobiDB-lite"/>
    </source>
</evidence>
<feature type="region of interest" description="Disordered" evidence="1">
    <location>
        <begin position="539"/>
        <end position="582"/>
    </location>
</feature>
<feature type="domain" description="DUF222" evidence="2">
    <location>
        <begin position="335"/>
        <end position="418"/>
    </location>
</feature>
<sequence>MNGGRVHVTSEAPPFLGSGRVPDGADAVACGGAEWTTELLAGAVPGAALVDLLERGDPEQASDEALLEAAVDYQKIVSWAQAGAARAAAELSRREVMNPVWPSAAGAVSVTDVTAEELAPALGWSRRAARRLVTDGRAFDGPLAATGEMLARGELDLPRARVLVDALVEQPLPVAWEVQDMVLPDAPCRTVSQLTRDVAQALVVVDPRGASQNCRLAERRRRVDRPKALPDGMAGWWAALPAAEATRMDATLDSLARSGRAAGDPRTLDQLRADLLADLVIGRIEGPGVAGRGPASRAAETTVPEWVHAGPGRPGDAPASPGESDHSGVTGPGRTVRRQAARARIDVLVPWDVLAGISDGPGFLAGYGPIPAPVARELASDATWRRILTDARSGAVLDVGRMRYRPPAALAEHVRCRDRWCVRPGCSAAASRCDLDHTAEWDRDDGPTAHDNLGPLCRRDHQVKTHGGARLRQVAPGVFEWTTPLGRTYRVVPGRDEAYRRIDGHGVAGRGAQGTAEAAADAGIRDDARVNDDAGVRDDARVNHDAGVRDDARVRDDATVRDDAGVHDATGDGDEGGASPPF</sequence>
<dbReference type="InterPro" id="IPR003870">
    <property type="entry name" value="DUF222"/>
</dbReference>
<evidence type="ECO:0000313" key="3">
    <source>
        <dbReference type="EMBL" id="MDO8106684.1"/>
    </source>
</evidence>
<name>A0ABT9D758_9CELL</name>
<keyword evidence="4" id="KW-1185">Reference proteome</keyword>
<gene>
    <name evidence="3" type="ORF">Q6348_05670</name>
</gene>
<dbReference type="RefSeq" id="WP_304600328.1">
    <property type="nucleotide sequence ID" value="NZ_JAUQYP010000001.1"/>
</dbReference>
<feature type="domain" description="DUF222" evidence="2">
    <location>
        <begin position="107"/>
        <end position="292"/>
    </location>
</feature>
<accession>A0ABT9D758</accession>
<dbReference type="Pfam" id="PF02720">
    <property type="entry name" value="DUF222"/>
    <property type="match status" value="2"/>
</dbReference>
<feature type="compositionally biased region" description="Basic and acidic residues" evidence="1">
    <location>
        <begin position="539"/>
        <end position="570"/>
    </location>
</feature>
<protein>
    <submittedName>
        <fullName evidence="3">DUF222 domain-containing protein</fullName>
    </submittedName>
</protein>
<evidence type="ECO:0000313" key="4">
    <source>
        <dbReference type="Proteomes" id="UP001232536"/>
    </source>
</evidence>
<dbReference type="InterPro" id="IPR003615">
    <property type="entry name" value="HNH_nuc"/>
</dbReference>
<feature type="region of interest" description="Disordered" evidence="1">
    <location>
        <begin position="1"/>
        <end position="21"/>
    </location>
</feature>
<evidence type="ECO:0000259" key="2">
    <source>
        <dbReference type="Pfam" id="PF02720"/>
    </source>
</evidence>
<dbReference type="Proteomes" id="UP001232536">
    <property type="component" value="Unassembled WGS sequence"/>
</dbReference>
<proteinExistence type="predicted"/>